<dbReference type="InterPro" id="IPR029035">
    <property type="entry name" value="DHS-like_NAD/FAD-binding_dom"/>
</dbReference>
<dbReference type="InterPro" id="IPR029061">
    <property type="entry name" value="THDP-binding"/>
</dbReference>
<dbReference type="InterPro" id="IPR000399">
    <property type="entry name" value="TPP-bd_CS"/>
</dbReference>
<evidence type="ECO:0000313" key="6">
    <source>
        <dbReference type="Proteomes" id="UP000277294"/>
    </source>
</evidence>
<dbReference type="GO" id="GO:0000287">
    <property type="term" value="F:magnesium ion binding"/>
    <property type="evidence" value="ECO:0007669"/>
    <property type="project" value="InterPro"/>
</dbReference>
<evidence type="ECO:0000313" key="5">
    <source>
        <dbReference type="EMBL" id="VCU70458.1"/>
    </source>
</evidence>
<dbReference type="EMBL" id="UWPJ01000019">
    <property type="protein sequence ID" value="VCU70458.1"/>
    <property type="molecule type" value="Genomic_DNA"/>
</dbReference>
<gene>
    <name evidence="5" type="primary">ilvI_2</name>
    <name evidence="5" type="ORF">PIGHUM_02530</name>
</gene>
<dbReference type="InterPro" id="IPR012001">
    <property type="entry name" value="Thiamin_PyroP_enz_TPP-bd_dom"/>
</dbReference>
<dbReference type="SUPFAM" id="SSF52518">
    <property type="entry name" value="Thiamin diphosphate-binding fold (THDP-binding)"/>
    <property type="match status" value="2"/>
</dbReference>
<dbReference type="GO" id="GO:0009097">
    <property type="term" value="P:isoleucine biosynthetic process"/>
    <property type="evidence" value="ECO:0007669"/>
    <property type="project" value="TreeGrafter"/>
</dbReference>
<dbReference type="PANTHER" id="PTHR18968">
    <property type="entry name" value="THIAMINE PYROPHOSPHATE ENZYMES"/>
    <property type="match status" value="1"/>
</dbReference>
<name>A0A3P4B493_9BURK</name>
<dbReference type="GO" id="GO:0003984">
    <property type="term" value="F:acetolactate synthase activity"/>
    <property type="evidence" value="ECO:0007669"/>
    <property type="project" value="UniProtKB-EC"/>
</dbReference>
<organism evidence="5 6">
    <name type="scientific">Pigmentiphaga humi</name>
    <dbReference type="NCBI Taxonomy" id="2478468"/>
    <lineage>
        <taxon>Bacteria</taxon>
        <taxon>Pseudomonadati</taxon>
        <taxon>Pseudomonadota</taxon>
        <taxon>Betaproteobacteria</taxon>
        <taxon>Burkholderiales</taxon>
        <taxon>Alcaligenaceae</taxon>
        <taxon>Pigmentiphaga</taxon>
    </lineage>
</organism>
<dbReference type="GO" id="GO:0005948">
    <property type="term" value="C:acetolactate synthase complex"/>
    <property type="evidence" value="ECO:0007669"/>
    <property type="project" value="TreeGrafter"/>
</dbReference>
<reference evidence="5 6" key="1">
    <citation type="submission" date="2018-10" db="EMBL/GenBank/DDBJ databases">
        <authorList>
            <person name="Criscuolo A."/>
        </authorList>
    </citation>
    <scope>NUCLEOTIDE SEQUENCE [LARGE SCALE GENOMIC DNA]</scope>
    <source>
        <strain evidence="5">DnA1</strain>
    </source>
</reference>
<dbReference type="SUPFAM" id="SSF52467">
    <property type="entry name" value="DHS-like NAD/FAD-binding domain"/>
    <property type="match status" value="1"/>
</dbReference>
<dbReference type="PANTHER" id="PTHR18968:SF164">
    <property type="entry name" value="PYRUVATE DECARBOXYLASE"/>
    <property type="match status" value="1"/>
</dbReference>
<dbReference type="InterPro" id="IPR045229">
    <property type="entry name" value="TPP_enz"/>
</dbReference>
<dbReference type="NCBIfam" id="NF006203">
    <property type="entry name" value="PRK08327.1"/>
    <property type="match status" value="1"/>
</dbReference>
<dbReference type="InterPro" id="IPR011766">
    <property type="entry name" value="TPP_enzyme_TPP-bd"/>
</dbReference>
<proteinExistence type="inferred from homology"/>
<keyword evidence="6" id="KW-1185">Reference proteome</keyword>
<dbReference type="CDD" id="cd07035">
    <property type="entry name" value="TPP_PYR_POX_like"/>
    <property type="match status" value="1"/>
</dbReference>
<feature type="domain" description="Thiamine pyrophosphate enzyme N-terminal TPP-binding" evidence="4">
    <location>
        <begin position="8"/>
        <end position="138"/>
    </location>
</feature>
<dbReference type="AlphaFoldDB" id="A0A3P4B493"/>
<evidence type="ECO:0000259" key="4">
    <source>
        <dbReference type="Pfam" id="PF02776"/>
    </source>
</evidence>
<dbReference type="Gene3D" id="3.40.50.970">
    <property type="match status" value="2"/>
</dbReference>
<dbReference type="GO" id="GO:0030976">
    <property type="term" value="F:thiamine pyrophosphate binding"/>
    <property type="evidence" value="ECO:0007669"/>
    <property type="project" value="InterPro"/>
</dbReference>
<dbReference type="PROSITE" id="PS00187">
    <property type="entry name" value="TPP_ENZYMES"/>
    <property type="match status" value="1"/>
</dbReference>
<evidence type="ECO:0000256" key="2">
    <source>
        <dbReference type="ARBA" id="ARBA00023052"/>
    </source>
</evidence>
<dbReference type="RefSeq" id="WP_246013157.1">
    <property type="nucleotide sequence ID" value="NZ_UWPJ01000019.1"/>
</dbReference>
<dbReference type="Proteomes" id="UP000277294">
    <property type="component" value="Unassembled WGS sequence"/>
</dbReference>
<dbReference type="Pfam" id="PF02776">
    <property type="entry name" value="TPP_enzyme_N"/>
    <property type="match status" value="1"/>
</dbReference>
<dbReference type="EC" id="2.2.1.6" evidence="5"/>
<keyword evidence="2" id="KW-0786">Thiamine pyrophosphate</keyword>
<feature type="domain" description="Thiamine pyrophosphate enzyme TPP-binding" evidence="3">
    <location>
        <begin position="417"/>
        <end position="568"/>
    </location>
</feature>
<protein>
    <submittedName>
        <fullName evidence="5">Acetolactate synthase isozyme 3 large subunit</fullName>
        <ecNumber evidence="5">2.2.1.6</ecNumber>
    </submittedName>
</protein>
<dbReference type="GO" id="GO:0050660">
    <property type="term" value="F:flavin adenine dinucleotide binding"/>
    <property type="evidence" value="ECO:0007669"/>
    <property type="project" value="TreeGrafter"/>
</dbReference>
<accession>A0A3P4B493</accession>
<evidence type="ECO:0000256" key="1">
    <source>
        <dbReference type="ARBA" id="ARBA00007812"/>
    </source>
</evidence>
<sequence>MSAPTTRTAADIFLEGLDELGISHLFCNLGTDHAPLIEELAGQEARGEARLQTVLCPHENTAVHMAAGYAAISGRGQAVLVHVDAGTANAAMGLHNAFRSRWPVLLIAGRAPFTSRGEMAGGRDNYVHFIQEPYDQASLVRPYVKWEGDLPAGIVGKEVLHRAYSIMMSDPPGPAYLTLRREILAGSCDAGAVDGASVAGRLRLGGADPEVVAELAGKLMRAERPLLITTYAGRNPACVDSLARLAEVAGMRVIEANPTYLNISHDHPCYGGSSANRYLPDADLGLLVDVDVPWIPNDAQPRPDSHWLQVDLDPIKQDLPLWPYRVDQRVAGDSCRILEQVADRIAACADAGFIDRAAARVRQYEAEARSRRAAAEAEAARPGVRGAVSAAYLCAAVARQLDDRAIVLNEAVRSAAVVAAQMPRRQGGTFLGNGGGGLGWSAGAALGAKLAAPDREVVRVVGDGAFYFGNPTSFLATARQYGLPTLTVVLDNSGWAAVKTATVRVYPDGEAVRTGSFQSRLAPDMDFARMARAAGAFGMRVDDPAEAEAAVADALAAVRGGTPAVLHVRIPVL</sequence>
<dbReference type="Gene3D" id="3.40.50.1220">
    <property type="entry name" value="TPP-binding domain"/>
    <property type="match status" value="1"/>
</dbReference>
<comment type="similarity">
    <text evidence="1">Belongs to the TPP enzyme family.</text>
</comment>
<keyword evidence="5" id="KW-0808">Transferase</keyword>
<dbReference type="GO" id="GO:0009099">
    <property type="term" value="P:L-valine biosynthetic process"/>
    <property type="evidence" value="ECO:0007669"/>
    <property type="project" value="TreeGrafter"/>
</dbReference>
<evidence type="ECO:0000259" key="3">
    <source>
        <dbReference type="Pfam" id="PF02775"/>
    </source>
</evidence>
<dbReference type="Pfam" id="PF02775">
    <property type="entry name" value="TPP_enzyme_C"/>
    <property type="match status" value="1"/>
</dbReference>